<dbReference type="InterPro" id="IPR026893">
    <property type="entry name" value="Tyr/Ser_Pase_IphP-type"/>
</dbReference>
<dbReference type="Proteomes" id="UP000664534">
    <property type="component" value="Unassembled WGS sequence"/>
</dbReference>
<protein>
    <recommendedName>
        <fullName evidence="3">Tyrosine phosphatase</fullName>
    </recommendedName>
</protein>
<dbReference type="GO" id="GO:0004721">
    <property type="term" value="F:phosphoprotein phosphatase activity"/>
    <property type="evidence" value="ECO:0007669"/>
    <property type="project" value="InterPro"/>
</dbReference>
<dbReference type="PANTHER" id="PTHR31126:SF1">
    <property type="entry name" value="TYROSINE SPECIFIC PROTEIN PHOSPHATASES DOMAIN-CONTAINING PROTEIN"/>
    <property type="match status" value="1"/>
</dbReference>
<proteinExistence type="predicted"/>
<evidence type="ECO:0008006" key="3">
    <source>
        <dbReference type="Google" id="ProtNLM"/>
    </source>
</evidence>
<dbReference type="SUPFAM" id="SSF52799">
    <property type="entry name" value="(Phosphotyrosine protein) phosphatases II"/>
    <property type="match status" value="1"/>
</dbReference>
<dbReference type="Pfam" id="PF13350">
    <property type="entry name" value="Y_phosphatase3"/>
    <property type="match status" value="1"/>
</dbReference>
<comment type="caution">
    <text evidence="1">The sequence shown here is derived from an EMBL/GenBank/DDBJ whole genome shotgun (WGS) entry which is preliminary data.</text>
</comment>
<sequence>MSPLTTFIDVEGVYNFHDIAAHSKYGGNIRLGFIFRSAQPYSATAASIEQMRRLGITTIFDLRADAEVAETNKVTPLRELEGLHRVSAPVFQSKEMKVADQLMAYFLNDTQTMMATYARMLTEGPDCFRRIFCHLRDHARDPCILQCALGKDRTGVATALILSLAGVPEQLIAEEYALTNIGLEAYRPLARKFLATFSGLDWDEDKITAMLSVREGTMLAMLELLETEYEGVDGYLRDQCGFSGRDIESIKGNLRMAPEMEAMPIPE</sequence>
<reference evidence="1" key="1">
    <citation type="submission" date="2021-03" db="EMBL/GenBank/DDBJ databases">
        <authorList>
            <person name="Tagirdzhanova G."/>
        </authorList>
    </citation>
    <scope>NUCLEOTIDE SEQUENCE</scope>
</reference>
<dbReference type="OrthoDB" id="449382at2759"/>
<organism evidence="1 2">
    <name type="scientific">Imshaugia aleurites</name>
    <dbReference type="NCBI Taxonomy" id="172621"/>
    <lineage>
        <taxon>Eukaryota</taxon>
        <taxon>Fungi</taxon>
        <taxon>Dikarya</taxon>
        <taxon>Ascomycota</taxon>
        <taxon>Pezizomycotina</taxon>
        <taxon>Lecanoromycetes</taxon>
        <taxon>OSLEUM clade</taxon>
        <taxon>Lecanoromycetidae</taxon>
        <taxon>Lecanorales</taxon>
        <taxon>Lecanorineae</taxon>
        <taxon>Parmeliaceae</taxon>
        <taxon>Imshaugia</taxon>
    </lineage>
</organism>
<dbReference type="Gene3D" id="3.90.190.10">
    <property type="entry name" value="Protein tyrosine phosphatase superfamily"/>
    <property type="match status" value="1"/>
</dbReference>
<dbReference type="PANTHER" id="PTHR31126">
    <property type="entry name" value="TYROSINE-PROTEIN PHOSPHATASE"/>
    <property type="match status" value="1"/>
</dbReference>
<dbReference type="InterPro" id="IPR029021">
    <property type="entry name" value="Prot-tyrosine_phosphatase-like"/>
</dbReference>
<name>A0A8H3J664_9LECA</name>
<keyword evidence="2" id="KW-1185">Reference proteome</keyword>
<evidence type="ECO:0000313" key="1">
    <source>
        <dbReference type="EMBL" id="CAF9941228.1"/>
    </source>
</evidence>
<dbReference type="AlphaFoldDB" id="A0A8H3J664"/>
<gene>
    <name evidence="1" type="ORF">IMSHALPRED_002482</name>
</gene>
<evidence type="ECO:0000313" key="2">
    <source>
        <dbReference type="Proteomes" id="UP000664534"/>
    </source>
</evidence>
<accession>A0A8H3J664</accession>
<dbReference type="EMBL" id="CAJPDT010000144">
    <property type="protein sequence ID" value="CAF9941228.1"/>
    <property type="molecule type" value="Genomic_DNA"/>
</dbReference>